<protein>
    <submittedName>
        <fullName evidence="1">Ribonuclease HI</fullName>
    </submittedName>
</protein>
<comment type="caution">
    <text evidence="1">The sequence shown here is derived from an EMBL/GenBank/DDBJ whole genome shotgun (WGS) entry which is preliminary data.</text>
</comment>
<dbReference type="Proteomes" id="UP000284057">
    <property type="component" value="Unassembled WGS sequence"/>
</dbReference>
<organism evidence="1 2">
    <name type="scientific">Jiangella rhizosphaerae</name>
    <dbReference type="NCBI Taxonomy" id="2293569"/>
    <lineage>
        <taxon>Bacteria</taxon>
        <taxon>Bacillati</taxon>
        <taxon>Actinomycetota</taxon>
        <taxon>Actinomycetes</taxon>
        <taxon>Jiangellales</taxon>
        <taxon>Jiangellaceae</taxon>
        <taxon>Jiangella</taxon>
    </lineage>
</organism>
<evidence type="ECO:0000313" key="1">
    <source>
        <dbReference type="EMBL" id="RIQ26269.1"/>
    </source>
</evidence>
<accession>A0A418KSL9</accession>
<name>A0A418KSL9_9ACTN</name>
<reference evidence="1 2" key="1">
    <citation type="submission" date="2018-09" db="EMBL/GenBank/DDBJ databases">
        <title>Isolation, diversity and antifungal activity of actinobacteria from wheat.</title>
        <authorList>
            <person name="Han C."/>
        </authorList>
    </citation>
    <scope>NUCLEOTIDE SEQUENCE [LARGE SCALE GENOMIC DNA]</scope>
    <source>
        <strain evidence="1 2">NEAU-YY265</strain>
    </source>
</reference>
<gene>
    <name evidence="1" type="ORF">DY240_10660</name>
</gene>
<dbReference type="EMBL" id="QUAL01000097">
    <property type="protein sequence ID" value="RIQ26269.1"/>
    <property type="molecule type" value="Genomic_DNA"/>
</dbReference>
<feature type="non-terminal residue" evidence="1">
    <location>
        <position position="72"/>
    </location>
</feature>
<sequence>MLAKFAGRCGACGGDIRPGEEIESSGSGRNRAWVHAACAGAPALIPVPAGADAEPALVPAEPVAKATRARRP</sequence>
<proteinExistence type="predicted"/>
<dbReference type="AlphaFoldDB" id="A0A418KSL9"/>
<keyword evidence="2" id="KW-1185">Reference proteome</keyword>
<evidence type="ECO:0000313" key="2">
    <source>
        <dbReference type="Proteomes" id="UP000284057"/>
    </source>
</evidence>